<comment type="caution">
    <text evidence="1">The sequence shown here is derived from an EMBL/GenBank/DDBJ whole genome shotgun (WGS) entry which is preliminary data.</text>
</comment>
<dbReference type="EMBL" id="BSFQ01000103">
    <property type="protein sequence ID" value="GLL16281.1"/>
    <property type="molecule type" value="Genomic_DNA"/>
</dbReference>
<organism evidence="1 2">
    <name type="scientific">Pseudonocardia halophobica</name>
    <dbReference type="NCBI Taxonomy" id="29401"/>
    <lineage>
        <taxon>Bacteria</taxon>
        <taxon>Bacillati</taxon>
        <taxon>Actinomycetota</taxon>
        <taxon>Actinomycetes</taxon>
        <taxon>Pseudonocardiales</taxon>
        <taxon>Pseudonocardiaceae</taxon>
        <taxon>Pseudonocardia</taxon>
    </lineage>
</organism>
<dbReference type="AlphaFoldDB" id="A0A9W6UGI1"/>
<keyword evidence="2" id="KW-1185">Reference proteome</keyword>
<proteinExistence type="predicted"/>
<dbReference type="Proteomes" id="UP001143463">
    <property type="component" value="Unassembled WGS sequence"/>
</dbReference>
<sequence length="41" mass="4347">MPYSLSLTSFWNLAQGPTTDQPGSDFTLATSCLPSAPMAQI</sequence>
<evidence type="ECO:0000313" key="1">
    <source>
        <dbReference type="EMBL" id="GLL16281.1"/>
    </source>
</evidence>
<evidence type="ECO:0000313" key="2">
    <source>
        <dbReference type="Proteomes" id="UP001143463"/>
    </source>
</evidence>
<reference evidence="1" key="1">
    <citation type="journal article" date="2014" name="Int. J. Syst. Evol. Microbiol.">
        <title>Complete genome sequence of Corynebacterium casei LMG S-19264T (=DSM 44701T), isolated from a smear-ripened cheese.</title>
        <authorList>
            <consortium name="US DOE Joint Genome Institute (JGI-PGF)"/>
            <person name="Walter F."/>
            <person name="Albersmeier A."/>
            <person name="Kalinowski J."/>
            <person name="Ruckert C."/>
        </authorList>
    </citation>
    <scope>NUCLEOTIDE SEQUENCE</scope>
    <source>
        <strain evidence="1">VKM Ac-1069</strain>
    </source>
</reference>
<reference evidence="1" key="2">
    <citation type="submission" date="2023-01" db="EMBL/GenBank/DDBJ databases">
        <authorList>
            <person name="Sun Q."/>
            <person name="Evtushenko L."/>
        </authorList>
    </citation>
    <scope>NUCLEOTIDE SEQUENCE</scope>
    <source>
        <strain evidence="1">VKM Ac-1069</strain>
    </source>
</reference>
<protein>
    <submittedName>
        <fullName evidence="1">Uncharacterized protein</fullName>
    </submittedName>
</protein>
<name>A0A9W6UGI1_9PSEU</name>
<gene>
    <name evidence="1" type="ORF">GCM10017577_74440</name>
</gene>
<accession>A0A9W6UGI1</accession>